<dbReference type="HOGENOM" id="CLU_011289_1_0_1"/>
<dbReference type="InParanoid" id="Q22XX2"/>
<dbReference type="OMA" id="QFRENEV"/>
<protein>
    <submittedName>
        <fullName evidence="1">Ubiquitin family protein, putative</fullName>
    </submittedName>
</protein>
<organism evidence="1 2">
    <name type="scientific">Tetrahymena thermophila (strain SB210)</name>
    <dbReference type="NCBI Taxonomy" id="312017"/>
    <lineage>
        <taxon>Eukaryota</taxon>
        <taxon>Sar</taxon>
        <taxon>Alveolata</taxon>
        <taxon>Ciliophora</taxon>
        <taxon>Intramacronucleata</taxon>
        <taxon>Oligohymenophorea</taxon>
        <taxon>Hymenostomatida</taxon>
        <taxon>Tetrahymenina</taxon>
        <taxon>Tetrahymenidae</taxon>
        <taxon>Tetrahymena</taxon>
    </lineage>
</organism>
<proteinExistence type="predicted"/>
<sequence length="575" mass="68116">MVDQVNRQEPYVENSFEVKCSKHIRWNYIYIHLQEDSQDVLKCQDCIIEEQLSTENLIQIYKILESKENTIFKNWPPFESSKKKQLYEDICKETNKNNGIDILQAQLESYFKDLQERVIEKIQSTFKKLASQMNEVILSESQILNIYNQVSQKEELKNVISSFTQNKQEKINLLQNIITNKIKQTNVNTEIFINAIHDLQVNKPVFSLKTAQTIKQRVLNMIDLIEVYEAYPQIQLDLTNSNSRQQSIQLFQRTVDDKVKIIIDLIANKSNFCSNEFISEIEQTLKENKFIFQNLSFDNIYLQGCYPIDFSLLKDTQIQDLGLLKDVICSSEQKYQSHQLPLNKLSQDMQPISFQILQFIQKNSSFSQVYQQQFENLLLKYPIFDEIVEDPMQVIPLKFELSERENKQHANIIQNDFKSWVFQLNQNAYCQAYIPFTIDNNLKYIARIRCQSQRQDHIWVGLVPAQDRNTLLIYEQNVISFRYNSKTYNKVKEVVKGKSLHTFSHIEELEIHFCVKDKYFACTDFSNYQNLNKTSQEYSQLFDTNKEYNLAFLMYHQNSRIQLTFFQAVDQFPVI</sequence>
<accession>Q22XX2</accession>
<evidence type="ECO:0000313" key="1">
    <source>
        <dbReference type="EMBL" id="EAR90252.1"/>
    </source>
</evidence>
<dbReference type="RefSeq" id="XP_001010497.1">
    <property type="nucleotide sequence ID" value="XM_001010497.3"/>
</dbReference>
<dbReference type="Proteomes" id="UP000009168">
    <property type="component" value="Unassembled WGS sequence"/>
</dbReference>
<dbReference type="EMBL" id="GG662749">
    <property type="protein sequence ID" value="EAR90252.1"/>
    <property type="molecule type" value="Genomic_DNA"/>
</dbReference>
<keyword evidence="2" id="KW-1185">Reference proteome</keyword>
<name>Q22XX2_TETTS</name>
<evidence type="ECO:0000313" key="2">
    <source>
        <dbReference type="Proteomes" id="UP000009168"/>
    </source>
</evidence>
<dbReference type="KEGG" id="tet:TTHERM_00356990"/>
<dbReference type="GeneID" id="7845183"/>
<gene>
    <name evidence="1" type="ORF">TTHERM_00356990</name>
</gene>
<dbReference type="AlphaFoldDB" id="Q22XX2"/>
<reference evidence="2" key="1">
    <citation type="journal article" date="2006" name="PLoS Biol.">
        <title>Macronuclear genome sequence of the ciliate Tetrahymena thermophila, a model eukaryote.</title>
        <authorList>
            <person name="Eisen J.A."/>
            <person name="Coyne R.S."/>
            <person name="Wu M."/>
            <person name="Wu D."/>
            <person name="Thiagarajan M."/>
            <person name="Wortman J.R."/>
            <person name="Badger J.H."/>
            <person name="Ren Q."/>
            <person name="Amedeo P."/>
            <person name="Jones K.M."/>
            <person name="Tallon L.J."/>
            <person name="Delcher A.L."/>
            <person name="Salzberg S.L."/>
            <person name="Silva J.C."/>
            <person name="Haas B.J."/>
            <person name="Majoros W.H."/>
            <person name="Farzad M."/>
            <person name="Carlton J.M."/>
            <person name="Smith R.K. Jr."/>
            <person name="Garg J."/>
            <person name="Pearlman R.E."/>
            <person name="Karrer K.M."/>
            <person name="Sun L."/>
            <person name="Manning G."/>
            <person name="Elde N.C."/>
            <person name="Turkewitz A.P."/>
            <person name="Asai D.J."/>
            <person name="Wilkes D.E."/>
            <person name="Wang Y."/>
            <person name="Cai H."/>
            <person name="Collins K."/>
            <person name="Stewart B.A."/>
            <person name="Lee S.R."/>
            <person name="Wilamowska K."/>
            <person name="Weinberg Z."/>
            <person name="Ruzzo W.L."/>
            <person name="Wloga D."/>
            <person name="Gaertig J."/>
            <person name="Frankel J."/>
            <person name="Tsao C.-C."/>
            <person name="Gorovsky M.A."/>
            <person name="Keeling P.J."/>
            <person name="Waller R.F."/>
            <person name="Patron N.J."/>
            <person name="Cherry J.M."/>
            <person name="Stover N.A."/>
            <person name="Krieger C.J."/>
            <person name="del Toro C."/>
            <person name="Ryder H.F."/>
            <person name="Williamson S.C."/>
            <person name="Barbeau R.A."/>
            <person name="Hamilton E.P."/>
            <person name="Orias E."/>
        </authorList>
    </citation>
    <scope>NUCLEOTIDE SEQUENCE [LARGE SCALE GENOMIC DNA]</scope>
    <source>
        <strain evidence="2">SB210</strain>
    </source>
</reference>